<evidence type="ECO:0000256" key="3">
    <source>
        <dbReference type="ARBA" id="ARBA00012663"/>
    </source>
</evidence>
<protein>
    <recommendedName>
        <fullName evidence="3">beta-N-acetylhexosaminidase</fullName>
        <ecNumber evidence="3">3.2.1.52</ecNumber>
    </recommendedName>
</protein>
<proteinExistence type="inferred from homology"/>
<dbReference type="EMBL" id="CAJOBR010023063">
    <property type="protein sequence ID" value="CAF4951909.1"/>
    <property type="molecule type" value="Genomic_DNA"/>
</dbReference>
<dbReference type="PANTHER" id="PTHR22600">
    <property type="entry name" value="BETA-HEXOSAMINIDASE"/>
    <property type="match status" value="1"/>
</dbReference>
<keyword evidence="4" id="KW-0378">Hydrolase</keyword>
<dbReference type="InterPro" id="IPR015883">
    <property type="entry name" value="Glyco_hydro_20_cat"/>
</dbReference>
<dbReference type="PRINTS" id="PR00738">
    <property type="entry name" value="GLHYDRLASE20"/>
</dbReference>
<dbReference type="GO" id="GO:0016020">
    <property type="term" value="C:membrane"/>
    <property type="evidence" value="ECO:0007669"/>
    <property type="project" value="TreeGrafter"/>
</dbReference>
<dbReference type="GO" id="GO:0030203">
    <property type="term" value="P:glycosaminoglycan metabolic process"/>
    <property type="evidence" value="ECO:0007669"/>
    <property type="project" value="TreeGrafter"/>
</dbReference>
<dbReference type="Proteomes" id="UP000663848">
    <property type="component" value="Unassembled WGS sequence"/>
</dbReference>
<dbReference type="InterPro" id="IPR025705">
    <property type="entry name" value="Beta_hexosaminidase_sua/sub"/>
</dbReference>
<evidence type="ECO:0000313" key="7">
    <source>
        <dbReference type="Proteomes" id="UP000663848"/>
    </source>
</evidence>
<dbReference type="AlphaFoldDB" id="A0A821Y0E4"/>
<comment type="similarity">
    <text evidence="2">Belongs to the glycosyl hydrolase 20 family.</text>
</comment>
<evidence type="ECO:0000259" key="5">
    <source>
        <dbReference type="Pfam" id="PF00728"/>
    </source>
</evidence>
<evidence type="ECO:0000256" key="2">
    <source>
        <dbReference type="ARBA" id="ARBA00006285"/>
    </source>
</evidence>
<dbReference type="SUPFAM" id="SSF51445">
    <property type="entry name" value="(Trans)glycosidases"/>
    <property type="match status" value="1"/>
</dbReference>
<dbReference type="Gene3D" id="3.20.20.80">
    <property type="entry name" value="Glycosidases"/>
    <property type="match status" value="1"/>
</dbReference>
<evidence type="ECO:0000313" key="6">
    <source>
        <dbReference type="EMBL" id="CAF4951909.1"/>
    </source>
</evidence>
<dbReference type="GO" id="GO:0005764">
    <property type="term" value="C:lysosome"/>
    <property type="evidence" value="ECO:0007669"/>
    <property type="project" value="TreeGrafter"/>
</dbReference>
<dbReference type="EC" id="3.2.1.52" evidence="3"/>
<dbReference type="PANTHER" id="PTHR22600:SF21">
    <property type="entry name" value="BETA-HEXOSAMINIDASE A"/>
    <property type="match status" value="1"/>
</dbReference>
<feature type="non-terminal residue" evidence="6">
    <location>
        <position position="1"/>
    </location>
</feature>
<dbReference type="Pfam" id="PF00728">
    <property type="entry name" value="Glyco_hydro_20"/>
    <property type="match status" value="1"/>
</dbReference>
<dbReference type="InterPro" id="IPR017853">
    <property type="entry name" value="GH"/>
</dbReference>
<dbReference type="GO" id="GO:0004563">
    <property type="term" value="F:beta-N-acetylhexosaminidase activity"/>
    <property type="evidence" value="ECO:0007669"/>
    <property type="project" value="UniProtKB-EC"/>
</dbReference>
<comment type="caution">
    <text evidence="6">The sequence shown here is derived from an EMBL/GenBank/DDBJ whole genome shotgun (WGS) entry which is preliminary data.</text>
</comment>
<accession>A0A821Y0E4</accession>
<gene>
    <name evidence="6" type="ORF">QYT958_LOCUS33549</name>
</gene>
<feature type="domain" description="Glycoside hydrolase family 20 catalytic" evidence="5">
    <location>
        <begin position="2"/>
        <end position="146"/>
    </location>
</feature>
<organism evidence="6 7">
    <name type="scientific">Rotaria socialis</name>
    <dbReference type="NCBI Taxonomy" id="392032"/>
    <lineage>
        <taxon>Eukaryota</taxon>
        <taxon>Metazoa</taxon>
        <taxon>Spiralia</taxon>
        <taxon>Gnathifera</taxon>
        <taxon>Rotifera</taxon>
        <taxon>Eurotatoria</taxon>
        <taxon>Bdelloidea</taxon>
        <taxon>Philodinida</taxon>
        <taxon>Philodinidae</taxon>
        <taxon>Rotaria</taxon>
    </lineage>
</organism>
<dbReference type="GO" id="GO:0005975">
    <property type="term" value="P:carbohydrate metabolic process"/>
    <property type="evidence" value="ECO:0007669"/>
    <property type="project" value="InterPro"/>
</dbReference>
<comment type="catalytic activity">
    <reaction evidence="1">
        <text>Hydrolysis of terminal non-reducing N-acetyl-D-hexosamine residues in N-acetyl-beta-D-hexosaminides.</text>
        <dbReference type="EC" id="3.2.1.52"/>
    </reaction>
</comment>
<dbReference type="GO" id="GO:0006689">
    <property type="term" value="P:ganglioside catabolic process"/>
    <property type="evidence" value="ECO:0007669"/>
    <property type="project" value="TreeGrafter"/>
</dbReference>
<evidence type="ECO:0000256" key="4">
    <source>
        <dbReference type="ARBA" id="ARBA00022801"/>
    </source>
</evidence>
<name>A0A821Y0E4_9BILA</name>
<reference evidence="6" key="1">
    <citation type="submission" date="2021-02" db="EMBL/GenBank/DDBJ databases">
        <authorList>
            <person name="Nowell W R."/>
        </authorList>
    </citation>
    <scope>NUCLEOTIDE SEQUENCE</scope>
</reference>
<evidence type="ECO:0000256" key="1">
    <source>
        <dbReference type="ARBA" id="ARBA00001231"/>
    </source>
</evidence>
<sequence length="188" mass="21465">FMKQMGFGNDYSLLEQYYMQKVVDIVGSTGKGYAVWQEIIDNNVTVKADTVVEVWKDPYPDELARVTKLGYRTLLSTCWYLNYISYGKDWVNYYKCDPHNFAGTDAQKKLVVGGEACMWGEFIDATNVITTTWPRAATVAERLWSAANVTDPNAATPRLEEHRCRYLRRGIPAAPVNGPSYCDFEFNR</sequence>